<evidence type="ECO:0000313" key="2">
    <source>
        <dbReference type="Proteomes" id="UP000828048"/>
    </source>
</evidence>
<accession>A0ACB7Z614</accession>
<gene>
    <name evidence="1" type="ORF">Vadar_021022</name>
</gene>
<protein>
    <submittedName>
        <fullName evidence="1">Uncharacterized protein</fullName>
    </submittedName>
</protein>
<comment type="caution">
    <text evidence="1">The sequence shown here is derived from an EMBL/GenBank/DDBJ whole genome shotgun (WGS) entry which is preliminary data.</text>
</comment>
<evidence type="ECO:0000313" key="1">
    <source>
        <dbReference type="EMBL" id="KAH7861051.1"/>
    </source>
</evidence>
<organism evidence="1 2">
    <name type="scientific">Vaccinium darrowii</name>
    <dbReference type="NCBI Taxonomy" id="229202"/>
    <lineage>
        <taxon>Eukaryota</taxon>
        <taxon>Viridiplantae</taxon>
        <taxon>Streptophyta</taxon>
        <taxon>Embryophyta</taxon>
        <taxon>Tracheophyta</taxon>
        <taxon>Spermatophyta</taxon>
        <taxon>Magnoliopsida</taxon>
        <taxon>eudicotyledons</taxon>
        <taxon>Gunneridae</taxon>
        <taxon>Pentapetalae</taxon>
        <taxon>asterids</taxon>
        <taxon>Ericales</taxon>
        <taxon>Ericaceae</taxon>
        <taxon>Vaccinioideae</taxon>
        <taxon>Vaccinieae</taxon>
        <taxon>Vaccinium</taxon>
    </lineage>
</organism>
<reference evidence="1 2" key="1">
    <citation type="journal article" date="2021" name="Hortic Res">
        <title>High-quality reference genome and annotation aids understanding of berry development for evergreen blueberry (Vaccinium darrowii).</title>
        <authorList>
            <person name="Yu J."/>
            <person name="Hulse-Kemp A.M."/>
            <person name="Babiker E."/>
            <person name="Staton M."/>
        </authorList>
    </citation>
    <scope>NUCLEOTIDE SEQUENCE [LARGE SCALE GENOMIC DNA]</scope>
    <source>
        <strain evidence="2">cv. NJ 8807/NJ 8810</strain>
        <tissue evidence="1">Young leaf</tissue>
    </source>
</reference>
<sequence>MKLLYPVIATYRHFSSKISTKSPKGIGRKNKDGVDDPKTPKRTRIKLTEEQTQVLDAISSGKSVFITGSAGTGKTFLLQHIIRKLKKLHQRSRVFVTASTGLAACAIKGRTLHSFAGIGLGMDDRQTLLHKVISNRRAYRRWTRASALVIDEVSMLDAKIFDTLKFIAREVRGGEGRDFENKGWSGIQLVVSGDFFQLPPIVSRESGKEFAFEADCWDSSFDVQVELTRVFRQSEANLVKLLQNVRRGKVDCEDMDLLKKCCTKAEPDSSAVQLYPRNQDVNRVNKKKMEDLKKLTYIYHAHDRGEDPWLRQLNQGIAPDELPLCEGARVMLCKNLSTSSKLVNGAIGTVTEFWYDNVVVSDLWKSEDRPVVPMVKFDSGLEVVIYPETWDIVEGDKVVATRKQLPLILAWALSIHKCQGMTLDSLHANLSRAFGFGMVYVALSRVRTLDGLHLSGFKPSKIKAHPKVLEFYHKFSQKQDKRGEDDGVSEDRGGSAEVIHGSNKTTGKDNDIDSSLVFRCKPNSSLVSWCNSTTKSREGGVTTC</sequence>
<dbReference type="Proteomes" id="UP000828048">
    <property type="component" value="Chromosome 4"/>
</dbReference>
<keyword evidence="2" id="KW-1185">Reference proteome</keyword>
<name>A0ACB7Z614_9ERIC</name>
<proteinExistence type="predicted"/>
<dbReference type="EMBL" id="CM037154">
    <property type="protein sequence ID" value="KAH7861051.1"/>
    <property type="molecule type" value="Genomic_DNA"/>
</dbReference>